<evidence type="ECO:0000259" key="2">
    <source>
        <dbReference type="Pfam" id="PF10006"/>
    </source>
</evidence>
<feature type="domain" description="DUF2249" evidence="2">
    <location>
        <begin position="106"/>
        <end position="174"/>
    </location>
</feature>
<evidence type="ECO:0000313" key="3">
    <source>
        <dbReference type="EMBL" id="KGM00688.1"/>
    </source>
</evidence>
<organism evidence="3 4">
    <name type="scientific">Cellulomonas cellasea DSM 20118</name>
    <dbReference type="NCBI Taxonomy" id="1408250"/>
    <lineage>
        <taxon>Bacteria</taxon>
        <taxon>Bacillati</taxon>
        <taxon>Actinomycetota</taxon>
        <taxon>Actinomycetes</taxon>
        <taxon>Micrococcales</taxon>
        <taxon>Cellulomonadaceae</taxon>
        <taxon>Cellulomonas</taxon>
    </lineage>
</organism>
<reference evidence="3 4" key="1">
    <citation type="submission" date="2013-10" db="EMBL/GenBank/DDBJ databases">
        <authorList>
            <person name="Wang G."/>
            <person name="Zhuang W."/>
        </authorList>
    </citation>
    <scope>NUCLEOTIDE SEQUENCE [LARGE SCALE GENOMIC DNA]</scope>
    <source>
        <strain evidence="3 4">DSM 20118</strain>
    </source>
</reference>
<sequence>MTGHRSDPAERLERTPALRPHAAPRPQPARPPTDLATAPVVAYVHDHRRTTMTQLPLVNASTTPATGGCGCGGHGGCGGGGGQATSTATADGTATTAVSDAQPGDLDVRPLAPAQRHERIFAAVAALLPGESFVLTNDHDPKPLRYQLDAEEPGQVAWEYLAEGPDVWRVRLTRAAGHCC</sequence>
<feature type="compositionally biased region" description="Basic and acidic residues" evidence="1">
    <location>
        <begin position="1"/>
        <end position="16"/>
    </location>
</feature>
<dbReference type="Proteomes" id="UP000029833">
    <property type="component" value="Unassembled WGS sequence"/>
</dbReference>
<proteinExistence type="predicted"/>
<feature type="region of interest" description="Disordered" evidence="1">
    <location>
        <begin position="1"/>
        <end position="35"/>
    </location>
</feature>
<feature type="region of interest" description="Disordered" evidence="1">
    <location>
        <begin position="84"/>
        <end position="106"/>
    </location>
</feature>
<protein>
    <recommendedName>
        <fullName evidence="2">DUF2249 domain-containing protein</fullName>
    </recommendedName>
</protein>
<dbReference type="STRING" id="1408250.Q760_06805"/>
<dbReference type="Pfam" id="PF10006">
    <property type="entry name" value="DUF2249"/>
    <property type="match status" value="1"/>
</dbReference>
<dbReference type="EMBL" id="AXNT01000177">
    <property type="protein sequence ID" value="KGM00688.1"/>
    <property type="molecule type" value="Genomic_DNA"/>
</dbReference>
<comment type="caution">
    <text evidence="3">The sequence shown here is derived from an EMBL/GenBank/DDBJ whole genome shotgun (WGS) entry which is preliminary data.</text>
</comment>
<name>A0A0A0B3F6_9CELL</name>
<evidence type="ECO:0000256" key="1">
    <source>
        <dbReference type="SAM" id="MobiDB-lite"/>
    </source>
</evidence>
<evidence type="ECO:0000313" key="4">
    <source>
        <dbReference type="Proteomes" id="UP000029833"/>
    </source>
</evidence>
<accession>A0A0A0B3F6</accession>
<dbReference type="AlphaFoldDB" id="A0A0A0B3F6"/>
<feature type="compositionally biased region" description="Low complexity" evidence="1">
    <location>
        <begin position="84"/>
        <end position="97"/>
    </location>
</feature>
<keyword evidence="4" id="KW-1185">Reference proteome</keyword>
<gene>
    <name evidence="3" type="ORF">Q760_06805</name>
</gene>
<dbReference type="InterPro" id="IPR018720">
    <property type="entry name" value="DUF2249"/>
</dbReference>